<organism evidence="3">
    <name type="scientific">Soboliphyme baturini</name>
    <dbReference type="NCBI Taxonomy" id="241478"/>
    <lineage>
        <taxon>Eukaryota</taxon>
        <taxon>Metazoa</taxon>
        <taxon>Ecdysozoa</taxon>
        <taxon>Nematoda</taxon>
        <taxon>Enoplea</taxon>
        <taxon>Dorylaimia</taxon>
        <taxon>Dioctophymatida</taxon>
        <taxon>Dioctophymatoidea</taxon>
        <taxon>Soboliphymatidae</taxon>
        <taxon>Soboliphyme</taxon>
    </lineage>
</organism>
<proteinExistence type="predicted"/>
<evidence type="ECO:0000313" key="2">
    <source>
        <dbReference type="Proteomes" id="UP000270296"/>
    </source>
</evidence>
<name>A0A183IKK8_9BILA</name>
<gene>
    <name evidence="1" type="ORF">SBAD_LOCUS4154</name>
</gene>
<dbReference type="EMBL" id="UZAM01008154">
    <property type="protein sequence ID" value="VDP03521.1"/>
    <property type="molecule type" value="Genomic_DNA"/>
</dbReference>
<dbReference type="WBParaSite" id="SBAD_0000433501-mRNA-1">
    <property type="protein sequence ID" value="SBAD_0000433501-mRNA-1"/>
    <property type="gene ID" value="SBAD_0000433501"/>
</dbReference>
<sequence>MENDLSELFDDERKVFEGAEAAGNGNLITVKDNRVFAWLPHVNRLVTAGCVNWNARKSTFTYGLTTVLSFCSLPSEEVLQLKLDSSGLHLALVTKTQVVVVFVPPCIFFSADQTDCQGTQYCRSRSLAMVVGEGISNDFRILCARWYASAKNDCRLAVLGNDNLFRYWL</sequence>
<reference evidence="1 2" key="2">
    <citation type="submission" date="2018-11" db="EMBL/GenBank/DDBJ databases">
        <authorList>
            <consortium name="Pathogen Informatics"/>
        </authorList>
    </citation>
    <scope>NUCLEOTIDE SEQUENCE [LARGE SCALE GENOMIC DNA]</scope>
</reference>
<keyword evidence="2" id="KW-1185">Reference proteome</keyword>
<dbReference type="Pfam" id="PF10168">
    <property type="entry name" value="Nup88"/>
    <property type="match status" value="1"/>
</dbReference>
<dbReference type="Proteomes" id="UP000270296">
    <property type="component" value="Unassembled WGS sequence"/>
</dbReference>
<dbReference type="AlphaFoldDB" id="A0A183IKK8"/>
<evidence type="ECO:0000313" key="3">
    <source>
        <dbReference type="WBParaSite" id="SBAD_0000433501-mRNA-1"/>
    </source>
</evidence>
<accession>A0A183IKK8</accession>
<evidence type="ECO:0000313" key="1">
    <source>
        <dbReference type="EMBL" id="VDP03521.1"/>
    </source>
</evidence>
<dbReference type="InterPro" id="IPR019321">
    <property type="entry name" value="Nucleoporin_Nup88"/>
</dbReference>
<reference evidence="3" key="1">
    <citation type="submission" date="2016-06" db="UniProtKB">
        <authorList>
            <consortium name="WormBaseParasite"/>
        </authorList>
    </citation>
    <scope>IDENTIFICATION</scope>
</reference>
<protein>
    <submittedName>
        <fullName evidence="3">Anaphase-promoting complex subunit 1</fullName>
    </submittedName>
</protein>